<reference evidence="4 5" key="1">
    <citation type="submission" date="2016-06" db="EMBL/GenBank/DDBJ databases">
        <authorList>
            <person name="Kjaerup R.B."/>
            <person name="Dalgaard T.S."/>
            <person name="Juul-Madsen H.R."/>
        </authorList>
    </citation>
    <scope>NUCLEOTIDE SEQUENCE [LARGE SCALE GENOMIC DNA]</scope>
</reference>
<keyword evidence="1" id="KW-0677">Repeat</keyword>
<dbReference type="PANTHER" id="PTHR46231:SF1">
    <property type="entry name" value="ANKYRIN REPEAT AND BTB_POZ DOMAIN-CONTAINING PROTEIN 1"/>
    <property type="match status" value="1"/>
</dbReference>
<dbReference type="SUPFAM" id="SSF54695">
    <property type="entry name" value="POZ domain"/>
    <property type="match status" value="1"/>
</dbReference>
<organism evidence="4 5">
    <name type="scientific">Zymoseptoria tritici (strain ST99CH_3D7)</name>
    <dbReference type="NCBI Taxonomy" id="1276538"/>
    <lineage>
        <taxon>Eukaryota</taxon>
        <taxon>Fungi</taxon>
        <taxon>Dikarya</taxon>
        <taxon>Ascomycota</taxon>
        <taxon>Pezizomycotina</taxon>
        <taxon>Dothideomycetes</taxon>
        <taxon>Dothideomycetidae</taxon>
        <taxon>Mycosphaerellales</taxon>
        <taxon>Mycosphaerellaceae</taxon>
        <taxon>Zymoseptoria</taxon>
    </lineage>
</organism>
<dbReference type="AlphaFoldDB" id="A0A1X7S5B6"/>
<keyword evidence="2" id="KW-0040">ANK repeat</keyword>
<evidence type="ECO:0000256" key="2">
    <source>
        <dbReference type="ARBA" id="ARBA00023043"/>
    </source>
</evidence>
<accession>A0A1X7S5B6</accession>
<dbReference type="Gene3D" id="3.30.710.10">
    <property type="entry name" value="Potassium Channel Kv1.1, Chain A"/>
    <property type="match status" value="1"/>
</dbReference>
<dbReference type="InterPro" id="IPR011333">
    <property type="entry name" value="SKP1/BTB/POZ_sf"/>
</dbReference>
<dbReference type="SMART" id="SM00225">
    <property type="entry name" value="BTB"/>
    <property type="match status" value="1"/>
</dbReference>
<dbReference type="CDD" id="cd18186">
    <property type="entry name" value="BTB_POZ_ZBTB_KLHL-like"/>
    <property type="match status" value="1"/>
</dbReference>
<dbReference type="InterPro" id="IPR000210">
    <property type="entry name" value="BTB/POZ_dom"/>
</dbReference>
<dbReference type="EMBL" id="LT853701">
    <property type="protein sequence ID" value="SMQ54862.1"/>
    <property type="molecule type" value="Genomic_DNA"/>
</dbReference>
<evidence type="ECO:0000256" key="1">
    <source>
        <dbReference type="ARBA" id="ARBA00022737"/>
    </source>
</evidence>
<feature type="domain" description="BTB" evidence="3">
    <location>
        <begin position="25"/>
        <end position="87"/>
    </location>
</feature>
<dbReference type="InterPro" id="IPR044515">
    <property type="entry name" value="ABTB1"/>
</dbReference>
<evidence type="ECO:0000313" key="4">
    <source>
        <dbReference type="EMBL" id="SMQ54862.1"/>
    </source>
</evidence>
<dbReference type="STRING" id="1276538.A0A1X7S5B6"/>
<dbReference type="Proteomes" id="UP000215127">
    <property type="component" value="Chromosome 10"/>
</dbReference>
<evidence type="ECO:0000313" key="5">
    <source>
        <dbReference type="Proteomes" id="UP000215127"/>
    </source>
</evidence>
<gene>
    <name evidence="4" type="ORF">ZT3D7_G10017</name>
</gene>
<evidence type="ECO:0000259" key="3">
    <source>
        <dbReference type="PROSITE" id="PS50097"/>
    </source>
</evidence>
<name>A0A1X7S5B6_ZYMT9</name>
<dbReference type="Pfam" id="PF00651">
    <property type="entry name" value="BTB"/>
    <property type="match status" value="1"/>
</dbReference>
<keyword evidence="5" id="KW-1185">Reference proteome</keyword>
<proteinExistence type="predicted"/>
<sequence length="264" mass="30203">MPPKAESKKPVGIDMSEHFKQDALSDVTLKFGNREMKCHKIILVTRSEYFKKLCGPESRFAEANQPVIELKEDDPTALEALLRYIYTFEYIDDAEKRKDDWLFHLNYYVVGCKYGFVPQANAAYTVFRKIVRSIQTPEAICDAIITLRQFQEVCPGAAPNTVQTLIKDNLQPLLKLEKFRTHIHAHEDILWSLMEKLEPIKPPPAPKPALVQANIYRCTLPRCDYIIRSTTMSGNHLKCTTHNVFPTLLCSCLVPAEDSGLKIY</sequence>
<dbReference type="PANTHER" id="PTHR46231">
    <property type="entry name" value="ANKYRIN REPEAT AND BTB/POZ DOMAIN-CONTAINING PROTEIN 1"/>
    <property type="match status" value="1"/>
</dbReference>
<protein>
    <recommendedName>
        <fullName evidence="3">BTB domain-containing protein</fullName>
    </recommendedName>
</protein>
<dbReference type="GO" id="GO:0000151">
    <property type="term" value="C:ubiquitin ligase complex"/>
    <property type="evidence" value="ECO:0007669"/>
    <property type="project" value="TreeGrafter"/>
</dbReference>
<dbReference type="PROSITE" id="PS50097">
    <property type="entry name" value="BTB"/>
    <property type="match status" value="1"/>
</dbReference>
<dbReference type="GO" id="GO:0005737">
    <property type="term" value="C:cytoplasm"/>
    <property type="evidence" value="ECO:0007669"/>
    <property type="project" value="TreeGrafter"/>
</dbReference>